<proteinExistence type="predicted"/>
<dbReference type="AlphaFoldDB" id="K9F7K8"/>
<comment type="caution">
    <text evidence="1">The sequence shown here is derived from an EMBL/GenBank/DDBJ whole genome shotgun (WGS) entry which is preliminary data.</text>
</comment>
<dbReference type="VEuPathDB" id="FungiDB:PDIP_84610"/>
<reference evidence="2" key="1">
    <citation type="journal article" date="2012" name="BMC Genomics">
        <title>Genome sequence of the necrotrophic fungus Penicillium digitatum, the main postharvest pathogen of citrus.</title>
        <authorList>
            <person name="Marcet-Houben M."/>
            <person name="Ballester A.-R."/>
            <person name="de la Fuente B."/>
            <person name="Harries E."/>
            <person name="Marcos J.F."/>
            <person name="Gonzalez-Candelas L."/>
            <person name="Gabaldon T."/>
        </authorList>
    </citation>
    <scope>NUCLEOTIDE SEQUENCE [LARGE SCALE GENOMIC DNA]</scope>
    <source>
        <strain evidence="2">Pd1 / CECT 20795</strain>
    </source>
</reference>
<dbReference type="KEGG" id="pdp:PDIP_84610"/>
<gene>
    <name evidence="1" type="ORF">PDIP_84610</name>
</gene>
<protein>
    <submittedName>
        <fullName evidence="1">Uncharacterized protein</fullName>
    </submittedName>
</protein>
<dbReference type="EMBL" id="AKCU01000509">
    <property type="protein sequence ID" value="EKV05099.1"/>
    <property type="molecule type" value="Genomic_DNA"/>
</dbReference>
<organism evidence="1 2">
    <name type="scientific">Penicillium digitatum (strain Pd1 / CECT 20795)</name>
    <name type="common">Green mold</name>
    <dbReference type="NCBI Taxonomy" id="1170230"/>
    <lineage>
        <taxon>Eukaryota</taxon>
        <taxon>Fungi</taxon>
        <taxon>Dikarya</taxon>
        <taxon>Ascomycota</taxon>
        <taxon>Pezizomycotina</taxon>
        <taxon>Eurotiomycetes</taxon>
        <taxon>Eurotiomycetidae</taxon>
        <taxon>Eurotiales</taxon>
        <taxon>Aspergillaceae</taxon>
        <taxon>Penicillium</taxon>
    </lineage>
</organism>
<evidence type="ECO:0000313" key="2">
    <source>
        <dbReference type="Proteomes" id="UP000009886"/>
    </source>
</evidence>
<evidence type="ECO:0000313" key="1">
    <source>
        <dbReference type="EMBL" id="EKV05099.1"/>
    </source>
</evidence>
<accession>K9F7K8</accession>
<dbReference type="Proteomes" id="UP000009886">
    <property type="component" value="Unassembled WGS sequence"/>
</dbReference>
<name>K9F7K8_PEND1</name>
<sequence length="29" mass="3253">MSCVCAKDIYILKCKEGKVCQEAMPMSRS</sequence>
<dbReference type="HOGENOM" id="CLU_3410716_0_0_1"/>